<protein>
    <submittedName>
        <fullName evidence="3">Unannotated protein</fullName>
    </submittedName>
</protein>
<feature type="transmembrane region" description="Helical" evidence="1">
    <location>
        <begin position="49"/>
        <end position="71"/>
    </location>
</feature>
<dbReference type="PANTHER" id="PTHR33392:SF6">
    <property type="entry name" value="POLYISOPRENYL-TEICHOIC ACID--PEPTIDOGLYCAN TEICHOIC ACID TRANSFERASE TAGU"/>
    <property type="match status" value="1"/>
</dbReference>
<dbReference type="Gene3D" id="3.40.630.190">
    <property type="entry name" value="LCP protein"/>
    <property type="match status" value="1"/>
</dbReference>
<dbReference type="Pfam" id="PF03816">
    <property type="entry name" value="LytR_cpsA_psr"/>
    <property type="match status" value="1"/>
</dbReference>
<dbReference type="InterPro" id="IPR004474">
    <property type="entry name" value="LytR_CpsA_psr"/>
</dbReference>
<dbReference type="EMBL" id="CAFBMB010000168">
    <property type="protein sequence ID" value="CAB4910632.1"/>
    <property type="molecule type" value="Genomic_DNA"/>
</dbReference>
<sequence length="467" mass="50128">MTSIEQPLRYPDLTSSAFMTKRAWWLVALNILLPGSAQVLAGSRRLGRFGIGATLTAWVLGVMLIFLAVAWRPALITLGTFGPVLFVGQILLFAYAILWLVLTLDTLRLVRIIKTTPGARAWIAAFSTLLMVFFSGTAAYAAYLTGGLNGAISAIFVSGPSVEPINGHYNFLVIGADTDPQRAAENMGMRSDTTQVISIDATTGQATIIGLPRDLHNISFPVDSPMASVYPGGYTEDSAEYCVESACLNTIMTDVNENYADLYPQATAEGVPPGVFGMMDAAAGVTGLPIQFYVVIDMPALVTLIDALGGVDINVPERTAIAEPGTPEDEVPEWIEPGPQHLDGYHAVMYARTRWSGTGDYDRMIRQQQLQEALLAQVNPANVLAKFDGIAAAGSSMLKSNIPQTMLAYFVDLGLKTKALPITHIAVTPYDPTFAVDPLDPDFVGLQAYLQSVLFPPPVTESPLPAP</sequence>
<feature type="transmembrane region" description="Helical" evidence="1">
    <location>
        <begin position="83"/>
        <end position="102"/>
    </location>
</feature>
<gene>
    <name evidence="3" type="ORF">UFOPK3516_01478</name>
</gene>
<name>A0A6J7GS66_9ZZZZ</name>
<feature type="domain" description="Cell envelope-related transcriptional attenuator" evidence="2">
    <location>
        <begin position="190"/>
        <end position="378"/>
    </location>
</feature>
<dbReference type="InterPro" id="IPR050922">
    <property type="entry name" value="LytR/CpsA/Psr_CW_biosynth"/>
</dbReference>
<dbReference type="NCBIfam" id="TIGR00350">
    <property type="entry name" value="lytR_cpsA_psr"/>
    <property type="match status" value="1"/>
</dbReference>
<dbReference type="AlphaFoldDB" id="A0A6J7GS66"/>
<feature type="transmembrane region" description="Helical" evidence="1">
    <location>
        <begin position="23"/>
        <end position="42"/>
    </location>
</feature>
<evidence type="ECO:0000256" key="1">
    <source>
        <dbReference type="SAM" id="Phobius"/>
    </source>
</evidence>
<evidence type="ECO:0000259" key="2">
    <source>
        <dbReference type="Pfam" id="PF03816"/>
    </source>
</evidence>
<proteinExistence type="predicted"/>
<reference evidence="3" key="1">
    <citation type="submission" date="2020-05" db="EMBL/GenBank/DDBJ databases">
        <authorList>
            <person name="Chiriac C."/>
            <person name="Salcher M."/>
            <person name="Ghai R."/>
            <person name="Kavagutti S V."/>
        </authorList>
    </citation>
    <scope>NUCLEOTIDE SEQUENCE</scope>
</reference>
<accession>A0A6J7GS66</accession>
<feature type="transmembrane region" description="Helical" evidence="1">
    <location>
        <begin position="122"/>
        <end position="143"/>
    </location>
</feature>
<evidence type="ECO:0000313" key="3">
    <source>
        <dbReference type="EMBL" id="CAB4910632.1"/>
    </source>
</evidence>
<organism evidence="3">
    <name type="scientific">freshwater metagenome</name>
    <dbReference type="NCBI Taxonomy" id="449393"/>
    <lineage>
        <taxon>unclassified sequences</taxon>
        <taxon>metagenomes</taxon>
        <taxon>ecological metagenomes</taxon>
    </lineage>
</organism>
<dbReference type="PANTHER" id="PTHR33392">
    <property type="entry name" value="POLYISOPRENYL-TEICHOIC ACID--PEPTIDOGLYCAN TEICHOIC ACID TRANSFERASE TAGU"/>
    <property type="match status" value="1"/>
</dbReference>
<keyword evidence="1" id="KW-1133">Transmembrane helix</keyword>
<keyword evidence="1" id="KW-0472">Membrane</keyword>
<keyword evidence="1" id="KW-0812">Transmembrane</keyword>